<comment type="caution">
    <text evidence="2">The sequence shown here is derived from an EMBL/GenBank/DDBJ whole genome shotgun (WGS) entry which is preliminary data.</text>
</comment>
<dbReference type="PANTHER" id="PTHR46361:SF3">
    <property type="entry name" value="ELECTRON CARRIER_ PROTEIN DISULFIDE OXIDOREDUCTASE"/>
    <property type="match status" value="1"/>
</dbReference>
<evidence type="ECO:0000259" key="1">
    <source>
        <dbReference type="Pfam" id="PF04784"/>
    </source>
</evidence>
<dbReference type="PANTHER" id="PTHR46361">
    <property type="entry name" value="ELECTRON CARRIER/ PROTEIN DISULFIDE OXIDOREDUCTASE"/>
    <property type="match status" value="1"/>
</dbReference>
<accession>A0ABP2CSE2</accession>
<dbReference type="Pfam" id="PF04784">
    <property type="entry name" value="DUF547"/>
    <property type="match status" value="1"/>
</dbReference>
<dbReference type="EMBL" id="AAMX01000003">
    <property type="protein sequence ID" value="EAQ32805.1"/>
    <property type="molecule type" value="Genomic_DNA"/>
</dbReference>
<evidence type="ECO:0000313" key="3">
    <source>
        <dbReference type="Proteomes" id="UP000016543"/>
    </source>
</evidence>
<reference evidence="2 3" key="1">
    <citation type="submission" date="2006-01" db="EMBL/GenBank/DDBJ databases">
        <authorList>
            <person name="Brettar I."/>
            <person name="Hofle M."/>
            <person name="Ferriera S."/>
            <person name="Johnson J."/>
            <person name="Kravitz S."/>
            <person name="Halpern A."/>
            <person name="Remington K."/>
            <person name="Beeson K."/>
            <person name="Tran B."/>
            <person name="Rogers Y.-H."/>
            <person name="Friedman R."/>
            <person name="Venter J.C."/>
        </authorList>
    </citation>
    <scope>NUCLEOTIDE SEQUENCE [LARGE SCALE GENOMIC DNA]</scope>
    <source>
        <strain evidence="2 3">OS145</strain>
    </source>
</reference>
<proteinExistence type="predicted"/>
<protein>
    <submittedName>
        <fullName evidence="2">Uncharacterized conserved secreted protein</fullName>
    </submittedName>
</protein>
<feature type="domain" description="DUF547" evidence="1">
    <location>
        <begin position="70"/>
        <end position="186"/>
    </location>
</feature>
<organism evidence="2 3">
    <name type="scientific">Idiomarina baltica OS145</name>
    <dbReference type="NCBI Taxonomy" id="314276"/>
    <lineage>
        <taxon>Bacteria</taxon>
        <taxon>Pseudomonadati</taxon>
        <taxon>Pseudomonadota</taxon>
        <taxon>Gammaproteobacteria</taxon>
        <taxon>Alteromonadales</taxon>
        <taxon>Idiomarinaceae</taxon>
        <taxon>Idiomarina</taxon>
    </lineage>
</organism>
<sequence length="258" mass="29541">MIFALSYSAQAISSTFDHSHALFNQVLNRHVVVFDNQHKSAVDYQAIAKQRGSLKEYVAELSAVTPQQYTSWTPDQQLAFLINAYNAFTIQLIIQHIDAFNSGEAQSIRDLGSFFKSPWEQSFFKLLGKQRSLDWLEHEKIRVDFNEPRIHFALVCAAVSCPKLRSKAYQASQLNEQLENQTRLFLSDRDKNGIDEAGIYLSKIFKWYGDDFNGIHTFLRHYSDALTDSASDAKSLTHSKLPIRYTDYNWALNTTGVN</sequence>
<keyword evidence="3" id="KW-1185">Reference proteome</keyword>
<name>A0ABP2CSE2_9GAMM</name>
<evidence type="ECO:0000313" key="2">
    <source>
        <dbReference type="EMBL" id="EAQ32805.1"/>
    </source>
</evidence>
<gene>
    <name evidence="2" type="ORF">OS145_01562</name>
</gene>
<dbReference type="Proteomes" id="UP000016543">
    <property type="component" value="Unassembled WGS sequence"/>
</dbReference>
<dbReference type="InterPro" id="IPR006869">
    <property type="entry name" value="DUF547"/>
</dbReference>